<name>A0A251VDN2_HELAN</name>
<gene>
    <name evidence="1" type="ORF">HannXRQ_Chr03g0090211</name>
</gene>
<dbReference type="AlphaFoldDB" id="A0A251VDN2"/>
<evidence type="ECO:0000313" key="1">
    <source>
        <dbReference type="EMBL" id="OTG32761.1"/>
    </source>
</evidence>
<evidence type="ECO:0000313" key="2">
    <source>
        <dbReference type="Proteomes" id="UP000215914"/>
    </source>
</evidence>
<accession>A0A251VDN2</accession>
<dbReference type="InParanoid" id="A0A251VDN2"/>
<dbReference type="EMBL" id="CM007892">
    <property type="protein sequence ID" value="OTG32761.1"/>
    <property type="molecule type" value="Genomic_DNA"/>
</dbReference>
<proteinExistence type="predicted"/>
<reference evidence="2" key="1">
    <citation type="journal article" date="2017" name="Nature">
        <title>The sunflower genome provides insights into oil metabolism, flowering and Asterid evolution.</title>
        <authorList>
            <person name="Badouin H."/>
            <person name="Gouzy J."/>
            <person name="Grassa C.J."/>
            <person name="Murat F."/>
            <person name="Staton S.E."/>
            <person name="Cottret L."/>
            <person name="Lelandais-Briere C."/>
            <person name="Owens G.L."/>
            <person name="Carrere S."/>
            <person name="Mayjonade B."/>
            <person name="Legrand L."/>
            <person name="Gill N."/>
            <person name="Kane N.C."/>
            <person name="Bowers J.E."/>
            <person name="Hubner S."/>
            <person name="Bellec A."/>
            <person name="Berard A."/>
            <person name="Berges H."/>
            <person name="Blanchet N."/>
            <person name="Boniface M.C."/>
            <person name="Brunel D."/>
            <person name="Catrice O."/>
            <person name="Chaidir N."/>
            <person name="Claudel C."/>
            <person name="Donnadieu C."/>
            <person name="Faraut T."/>
            <person name="Fievet G."/>
            <person name="Helmstetter N."/>
            <person name="King M."/>
            <person name="Knapp S.J."/>
            <person name="Lai Z."/>
            <person name="Le Paslier M.C."/>
            <person name="Lippi Y."/>
            <person name="Lorenzon L."/>
            <person name="Mandel J.R."/>
            <person name="Marage G."/>
            <person name="Marchand G."/>
            <person name="Marquand E."/>
            <person name="Bret-Mestries E."/>
            <person name="Morien E."/>
            <person name="Nambeesan S."/>
            <person name="Nguyen T."/>
            <person name="Pegot-Espagnet P."/>
            <person name="Pouilly N."/>
            <person name="Raftis F."/>
            <person name="Sallet E."/>
            <person name="Schiex T."/>
            <person name="Thomas J."/>
            <person name="Vandecasteele C."/>
            <person name="Vares D."/>
            <person name="Vear F."/>
            <person name="Vautrin S."/>
            <person name="Crespi M."/>
            <person name="Mangin B."/>
            <person name="Burke J.M."/>
            <person name="Salse J."/>
            <person name="Munos S."/>
            <person name="Vincourt P."/>
            <person name="Rieseberg L.H."/>
            <person name="Langlade N.B."/>
        </authorList>
    </citation>
    <scope>NUCLEOTIDE SEQUENCE [LARGE SCALE GENOMIC DNA]</scope>
    <source>
        <strain evidence="2">cv. SF193</strain>
    </source>
</reference>
<dbReference type="Proteomes" id="UP000215914">
    <property type="component" value="Chromosome 3"/>
</dbReference>
<organism evidence="1 2">
    <name type="scientific">Helianthus annuus</name>
    <name type="common">Common sunflower</name>
    <dbReference type="NCBI Taxonomy" id="4232"/>
    <lineage>
        <taxon>Eukaryota</taxon>
        <taxon>Viridiplantae</taxon>
        <taxon>Streptophyta</taxon>
        <taxon>Embryophyta</taxon>
        <taxon>Tracheophyta</taxon>
        <taxon>Spermatophyta</taxon>
        <taxon>Magnoliopsida</taxon>
        <taxon>eudicotyledons</taxon>
        <taxon>Gunneridae</taxon>
        <taxon>Pentapetalae</taxon>
        <taxon>asterids</taxon>
        <taxon>campanulids</taxon>
        <taxon>Asterales</taxon>
        <taxon>Asteraceae</taxon>
        <taxon>Asteroideae</taxon>
        <taxon>Heliantheae alliance</taxon>
        <taxon>Heliantheae</taxon>
        <taxon>Helianthus</taxon>
    </lineage>
</organism>
<sequence length="101" mass="11371">MIYRDHDVVKSIYAHQGTSINTPCLINRACSWSSSSTTFLLSPLPFLLWILGRLKPNLRGTRSSAFFALKPLKFIAPKIGYCLPLFQKFIIICFLMSSGLS</sequence>
<keyword evidence="2" id="KW-1185">Reference proteome</keyword>
<protein>
    <submittedName>
        <fullName evidence="1">Uncharacterized protein</fullName>
    </submittedName>
</protein>